<accession>I7ZEC3</accession>
<reference evidence="1" key="2">
    <citation type="submission" date="2012-05" db="EMBL/GenBank/DDBJ databases">
        <authorList>
            <person name="Park J.-H."/>
            <person name="Zylstra G.J."/>
            <person name="Chae J.-C."/>
        </authorList>
    </citation>
    <scope>NUCLEOTIDE SEQUENCE</scope>
    <source>
        <strain evidence="1">AP103</strain>
    </source>
</reference>
<evidence type="ECO:0000313" key="3">
    <source>
        <dbReference type="Proteomes" id="UP000003704"/>
    </source>
</evidence>
<proteinExistence type="predicted"/>
<evidence type="ECO:0000313" key="1">
    <source>
        <dbReference type="EMBL" id="EIT70027.1"/>
    </source>
</evidence>
<dbReference type="AlphaFoldDB" id="I7ZEC3"/>
<dbReference type="PROSITE" id="PS51257">
    <property type="entry name" value="PROKAR_LIPOPROTEIN"/>
    <property type="match status" value="1"/>
</dbReference>
<organism evidence="1 3">
    <name type="scientific">Hydrocarboniphaga effusa AP103</name>
    <dbReference type="NCBI Taxonomy" id="1172194"/>
    <lineage>
        <taxon>Bacteria</taxon>
        <taxon>Pseudomonadati</taxon>
        <taxon>Pseudomonadota</taxon>
        <taxon>Gammaproteobacteria</taxon>
        <taxon>Nevskiales</taxon>
        <taxon>Nevskiaceae</taxon>
        <taxon>Hydrocarboniphaga</taxon>
    </lineage>
</organism>
<reference evidence="1 3" key="1">
    <citation type="journal article" date="2012" name="J. Bacteriol.">
        <title>Genome Sequence of n-Alkane-Degrading Hydrocarboniphaga effusa Strain AP103T (ATCC BAA-332T).</title>
        <authorList>
            <person name="Chang H.K."/>
            <person name="Zylstra G.J."/>
            <person name="Chae J.C."/>
        </authorList>
    </citation>
    <scope>NUCLEOTIDE SEQUENCE [LARGE SCALE GENOMIC DNA]</scope>
    <source>
        <strain evidence="1 3">AP103</strain>
    </source>
</reference>
<gene>
    <name evidence="1" type="ORF">WQQ_01640</name>
    <name evidence="2" type="ORF">WQQ_03510</name>
</gene>
<dbReference type="Proteomes" id="UP000003704">
    <property type="component" value="Unassembled WGS sequence"/>
</dbReference>
<evidence type="ECO:0000313" key="2">
    <source>
        <dbReference type="EMBL" id="EIT70214.1"/>
    </source>
</evidence>
<name>I7ZEC3_9GAMM</name>
<dbReference type="EMBL" id="AKGD01000001">
    <property type="protein sequence ID" value="EIT70027.1"/>
    <property type="molecule type" value="Genomic_DNA"/>
</dbReference>
<protein>
    <submittedName>
        <fullName evidence="1">Uncharacterized protein</fullName>
    </submittedName>
</protein>
<comment type="caution">
    <text evidence="1">The sequence shown here is derived from an EMBL/GenBank/DDBJ whole genome shotgun (WGS) entry which is preliminary data.</text>
</comment>
<dbReference type="EMBL" id="AKGD01000001">
    <property type="protein sequence ID" value="EIT70214.1"/>
    <property type="molecule type" value="Genomic_DNA"/>
</dbReference>
<keyword evidence="3" id="KW-1185">Reference proteome</keyword>
<sequence length="44" mass="4612">MRDLVIASLVLAAVASACVYAFSRLVPMLVASPEADCSVRNSKS</sequence>